<dbReference type="EMBL" id="JANPWB010000008">
    <property type="protein sequence ID" value="KAJ1166899.1"/>
    <property type="molecule type" value="Genomic_DNA"/>
</dbReference>
<organism evidence="1 2">
    <name type="scientific">Pleurodeles waltl</name>
    <name type="common">Iberian ribbed newt</name>
    <dbReference type="NCBI Taxonomy" id="8319"/>
    <lineage>
        <taxon>Eukaryota</taxon>
        <taxon>Metazoa</taxon>
        <taxon>Chordata</taxon>
        <taxon>Craniata</taxon>
        <taxon>Vertebrata</taxon>
        <taxon>Euteleostomi</taxon>
        <taxon>Amphibia</taxon>
        <taxon>Batrachia</taxon>
        <taxon>Caudata</taxon>
        <taxon>Salamandroidea</taxon>
        <taxon>Salamandridae</taxon>
        <taxon>Pleurodelinae</taxon>
        <taxon>Pleurodeles</taxon>
    </lineage>
</organism>
<sequence>MNEPRNCLAQNKAQQCTMKPLVNQTYRTEHGLFWYLRVREENFILQKRALMNGEETSWKSGAEYYHSCDKRKNEEIFQHRCLAEESGNRNRKSADLQEDAGKNSEHRFVGRTGFILATTPKMAVV</sequence>
<proteinExistence type="predicted"/>
<evidence type="ECO:0000313" key="2">
    <source>
        <dbReference type="Proteomes" id="UP001066276"/>
    </source>
</evidence>
<reference evidence="1" key="1">
    <citation type="journal article" date="2022" name="bioRxiv">
        <title>Sequencing and chromosome-scale assembly of the giantPleurodeles waltlgenome.</title>
        <authorList>
            <person name="Brown T."/>
            <person name="Elewa A."/>
            <person name="Iarovenko S."/>
            <person name="Subramanian E."/>
            <person name="Araus A.J."/>
            <person name="Petzold A."/>
            <person name="Susuki M."/>
            <person name="Suzuki K.-i.T."/>
            <person name="Hayashi T."/>
            <person name="Toyoda A."/>
            <person name="Oliveira C."/>
            <person name="Osipova E."/>
            <person name="Leigh N.D."/>
            <person name="Simon A."/>
            <person name="Yun M.H."/>
        </authorList>
    </citation>
    <scope>NUCLEOTIDE SEQUENCE</scope>
    <source>
        <strain evidence="1">20211129_DDA</strain>
        <tissue evidence="1">Liver</tissue>
    </source>
</reference>
<comment type="caution">
    <text evidence="1">The sequence shown here is derived from an EMBL/GenBank/DDBJ whole genome shotgun (WGS) entry which is preliminary data.</text>
</comment>
<name>A0AAV7SSE8_PLEWA</name>
<evidence type="ECO:0000313" key="1">
    <source>
        <dbReference type="EMBL" id="KAJ1166899.1"/>
    </source>
</evidence>
<dbReference type="Proteomes" id="UP001066276">
    <property type="component" value="Chromosome 4_2"/>
</dbReference>
<dbReference type="AlphaFoldDB" id="A0AAV7SSE8"/>
<keyword evidence="2" id="KW-1185">Reference proteome</keyword>
<accession>A0AAV7SSE8</accession>
<gene>
    <name evidence="1" type="ORF">NDU88_007295</name>
</gene>
<protein>
    <submittedName>
        <fullName evidence="1">Uncharacterized protein</fullName>
    </submittedName>
</protein>